<dbReference type="SUPFAM" id="SSF48452">
    <property type="entry name" value="TPR-like"/>
    <property type="match status" value="1"/>
</dbReference>
<dbReference type="InterPro" id="IPR011990">
    <property type="entry name" value="TPR-like_helical_dom_sf"/>
</dbReference>
<organism evidence="8 9">
    <name type="scientific">Pseudoroseicyclus aestuarii</name>
    <dbReference type="NCBI Taxonomy" id="1795041"/>
    <lineage>
        <taxon>Bacteria</taxon>
        <taxon>Pseudomonadati</taxon>
        <taxon>Pseudomonadota</taxon>
        <taxon>Alphaproteobacteria</taxon>
        <taxon>Rhodobacterales</taxon>
        <taxon>Paracoccaceae</taxon>
        <taxon>Pseudoroseicyclus</taxon>
    </lineage>
</organism>
<dbReference type="FunFam" id="3.40.30.10:FF:000001">
    <property type="entry name" value="Thioredoxin"/>
    <property type="match status" value="1"/>
</dbReference>
<dbReference type="GO" id="GO:0015035">
    <property type="term" value="F:protein-disulfide reductase activity"/>
    <property type="evidence" value="ECO:0007669"/>
    <property type="project" value="UniProtKB-UniRule"/>
</dbReference>
<evidence type="ECO:0000256" key="2">
    <source>
        <dbReference type="ARBA" id="ARBA00022448"/>
    </source>
</evidence>
<accession>A0A318SYR7</accession>
<dbReference type="GO" id="GO:0005829">
    <property type="term" value="C:cytosol"/>
    <property type="evidence" value="ECO:0007669"/>
    <property type="project" value="TreeGrafter"/>
</dbReference>
<dbReference type="AlphaFoldDB" id="A0A318SYR7"/>
<dbReference type="Pfam" id="PF14559">
    <property type="entry name" value="TPR_19"/>
    <property type="match status" value="1"/>
</dbReference>
<evidence type="ECO:0000256" key="1">
    <source>
        <dbReference type="ARBA" id="ARBA00008987"/>
    </source>
</evidence>
<dbReference type="NCBIfam" id="TIGR01068">
    <property type="entry name" value="thioredoxin"/>
    <property type="match status" value="1"/>
</dbReference>
<evidence type="ECO:0000313" key="8">
    <source>
        <dbReference type="EMBL" id="PYE84927.1"/>
    </source>
</evidence>
<dbReference type="CDD" id="cd02947">
    <property type="entry name" value="TRX_family"/>
    <property type="match status" value="1"/>
</dbReference>
<name>A0A318SYR7_9RHOB</name>
<dbReference type="PANTHER" id="PTHR45663:SF11">
    <property type="entry name" value="GEO12009P1"/>
    <property type="match status" value="1"/>
</dbReference>
<evidence type="ECO:0000259" key="7">
    <source>
        <dbReference type="PROSITE" id="PS51352"/>
    </source>
</evidence>
<dbReference type="GO" id="GO:0006950">
    <property type="term" value="P:response to stress"/>
    <property type="evidence" value="ECO:0007669"/>
    <property type="project" value="UniProtKB-ARBA"/>
</dbReference>
<dbReference type="Gene3D" id="1.25.40.10">
    <property type="entry name" value="Tetratricopeptide repeat domain"/>
    <property type="match status" value="2"/>
</dbReference>
<dbReference type="InterPro" id="IPR036249">
    <property type="entry name" value="Thioredoxin-like_sf"/>
</dbReference>
<proteinExistence type="inferred from homology"/>
<comment type="similarity">
    <text evidence="1">Belongs to the thioredoxin family.</text>
</comment>
<dbReference type="Proteomes" id="UP000248311">
    <property type="component" value="Unassembled WGS sequence"/>
</dbReference>
<dbReference type="GO" id="GO:0045454">
    <property type="term" value="P:cell redox homeostasis"/>
    <property type="evidence" value="ECO:0007669"/>
    <property type="project" value="TreeGrafter"/>
</dbReference>
<evidence type="ECO:0000256" key="4">
    <source>
        <dbReference type="ARBA" id="ARBA00023157"/>
    </source>
</evidence>
<keyword evidence="9" id="KW-1185">Reference proteome</keyword>
<dbReference type="PROSITE" id="PS51352">
    <property type="entry name" value="THIOREDOXIN_2"/>
    <property type="match status" value="1"/>
</dbReference>
<dbReference type="OrthoDB" id="9790390at2"/>
<protein>
    <recommendedName>
        <fullName evidence="6">Thioredoxin</fullName>
    </recommendedName>
</protein>
<reference evidence="8 9" key="1">
    <citation type="submission" date="2018-06" db="EMBL/GenBank/DDBJ databases">
        <title>Genomic Encyclopedia of Type Strains, Phase III (KMG-III): the genomes of soil and plant-associated and newly described type strains.</title>
        <authorList>
            <person name="Whitman W."/>
        </authorList>
    </citation>
    <scope>NUCLEOTIDE SEQUENCE [LARGE SCALE GENOMIC DNA]</scope>
    <source>
        <strain evidence="8 9">CECT 9025</strain>
    </source>
</reference>
<comment type="caution">
    <text evidence="8">The sequence shown here is derived from an EMBL/GenBank/DDBJ whole genome shotgun (WGS) entry which is preliminary data.</text>
</comment>
<evidence type="ECO:0000256" key="6">
    <source>
        <dbReference type="NCBIfam" id="TIGR01068"/>
    </source>
</evidence>
<keyword evidence="2" id="KW-0813">Transport</keyword>
<dbReference type="SUPFAM" id="SSF52833">
    <property type="entry name" value="Thioredoxin-like"/>
    <property type="match status" value="1"/>
</dbReference>
<feature type="domain" description="Thioredoxin" evidence="7">
    <location>
        <begin position="10"/>
        <end position="127"/>
    </location>
</feature>
<keyword evidence="3" id="KW-0249">Electron transport</keyword>
<dbReference type="Gene3D" id="3.40.30.10">
    <property type="entry name" value="Glutaredoxin"/>
    <property type="match status" value="1"/>
</dbReference>
<evidence type="ECO:0000256" key="5">
    <source>
        <dbReference type="ARBA" id="ARBA00023284"/>
    </source>
</evidence>
<dbReference type="EMBL" id="QJTE01000002">
    <property type="protein sequence ID" value="PYE84927.1"/>
    <property type="molecule type" value="Genomic_DNA"/>
</dbReference>
<dbReference type="InterPro" id="IPR005746">
    <property type="entry name" value="Thioredoxin"/>
</dbReference>
<dbReference type="PROSITE" id="PS00194">
    <property type="entry name" value="THIOREDOXIN_1"/>
    <property type="match status" value="1"/>
</dbReference>
<dbReference type="RefSeq" id="WP_110813961.1">
    <property type="nucleotide sequence ID" value="NZ_QJTE01000002.1"/>
</dbReference>
<dbReference type="Pfam" id="PF00085">
    <property type="entry name" value="Thioredoxin"/>
    <property type="match status" value="1"/>
</dbReference>
<dbReference type="InterPro" id="IPR013766">
    <property type="entry name" value="Thioredoxin_domain"/>
</dbReference>
<dbReference type="InterPro" id="IPR017937">
    <property type="entry name" value="Thioredoxin_CS"/>
</dbReference>
<dbReference type="PANTHER" id="PTHR45663">
    <property type="entry name" value="GEO12009P1"/>
    <property type="match status" value="1"/>
</dbReference>
<evidence type="ECO:0000313" key="9">
    <source>
        <dbReference type="Proteomes" id="UP000248311"/>
    </source>
</evidence>
<dbReference type="Pfam" id="PF14561">
    <property type="entry name" value="TPR_20"/>
    <property type="match status" value="1"/>
</dbReference>
<keyword evidence="4" id="KW-1015">Disulfide bond</keyword>
<keyword evidence="5" id="KW-0676">Redox-active center</keyword>
<dbReference type="PRINTS" id="PR00421">
    <property type="entry name" value="THIOREDOXIN"/>
</dbReference>
<evidence type="ECO:0000256" key="3">
    <source>
        <dbReference type="ARBA" id="ARBA00022982"/>
    </source>
</evidence>
<sequence>MFGMKDSQTAGQGAQAPAGTIVDATDATFMQEVIEASQKVPVIVDFWATWCGPCKTLGPALEDAVAKQGGKVKLVKIDVDANQAYAAQLQVQSIPTVYAFFQGQPVDAFQGALPPSQVQEFVQKLAAMSPEAGAEDEGLAQAIEAADQMLEEGDAAGAAETFAAVLQEEPANAAAYAGLVKAYLALNDIDQAEAVLNGAPAEIAHSPELDAAHAQIALARQAAGAGPVADLEARLEADPADHQARYDLATALHAQGKVAEAVDQLLELFRRDRDWNEGAAKTQLFTIFDALPAKDPVVQSGRRRLSSMIFA</sequence>
<gene>
    <name evidence="8" type="ORF">DFP88_102731</name>
</gene>